<feature type="region of interest" description="Disordered" evidence="1">
    <location>
        <begin position="91"/>
        <end position="140"/>
    </location>
</feature>
<reference evidence="3" key="1">
    <citation type="journal article" date="2013" name="Genome Announc.">
        <title>Draft genome sequence of the grapevine dieback fungus Eutypa lata UCR-EL1.</title>
        <authorList>
            <person name="Blanco-Ulate B."/>
            <person name="Rolshausen P.E."/>
            <person name="Cantu D."/>
        </authorList>
    </citation>
    <scope>NUCLEOTIDE SEQUENCE [LARGE SCALE GENOMIC DNA]</scope>
    <source>
        <strain evidence="3">UCR-EL1</strain>
    </source>
</reference>
<protein>
    <submittedName>
        <fullName evidence="2">Uncharacterized protein</fullName>
    </submittedName>
</protein>
<dbReference type="AlphaFoldDB" id="M7TFZ9"/>
<feature type="region of interest" description="Disordered" evidence="1">
    <location>
        <begin position="285"/>
        <end position="321"/>
    </location>
</feature>
<proteinExistence type="predicted"/>
<feature type="region of interest" description="Disordered" evidence="1">
    <location>
        <begin position="216"/>
        <end position="238"/>
    </location>
</feature>
<dbReference type="EMBL" id="KB706820">
    <property type="protein sequence ID" value="EMR65610.1"/>
    <property type="molecule type" value="Genomic_DNA"/>
</dbReference>
<dbReference type="HOGENOM" id="CLU_717687_0_0_1"/>
<keyword evidence="3" id="KW-1185">Reference proteome</keyword>
<name>M7TFZ9_EUTLA</name>
<feature type="compositionally biased region" description="Polar residues" evidence="1">
    <location>
        <begin position="127"/>
        <end position="137"/>
    </location>
</feature>
<evidence type="ECO:0000313" key="2">
    <source>
        <dbReference type="EMBL" id="EMR65610.1"/>
    </source>
</evidence>
<organism evidence="2 3">
    <name type="scientific">Eutypa lata (strain UCR-EL1)</name>
    <name type="common">Grapevine dieback disease fungus</name>
    <name type="synonym">Eutypa armeniacae</name>
    <dbReference type="NCBI Taxonomy" id="1287681"/>
    <lineage>
        <taxon>Eukaryota</taxon>
        <taxon>Fungi</taxon>
        <taxon>Dikarya</taxon>
        <taxon>Ascomycota</taxon>
        <taxon>Pezizomycotina</taxon>
        <taxon>Sordariomycetes</taxon>
        <taxon>Xylariomycetidae</taxon>
        <taxon>Xylariales</taxon>
        <taxon>Diatrypaceae</taxon>
        <taxon>Eutypa</taxon>
    </lineage>
</organism>
<feature type="region of interest" description="Disordered" evidence="1">
    <location>
        <begin position="365"/>
        <end position="385"/>
    </location>
</feature>
<feature type="compositionally biased region" description="Basic and acidic residues" evidence="1">
    <location>
        <begin position="91"/>
        <end position="102"/>
    </location>
</feature>
<evidence type="ECO:0000256" key="1">
    <source>
        <dbReference type="SAM" id="MobiDB-lite"/>
    </source>
</evidence>
<gene>
    <name evidence="2" type="ORF">UCREL1_7407</name>
</gene>
<dbReference type="Proteomes" id="UP000012174">
    <property type="component" value="Unassembled WGS sequence"/>
</dbReference>
<feature type="region of interest" description="Disordered" evidence="1">
    <location>
        <begin position="250"/>
        <end position="271"/>
    </location>
</feature>
<accession>M7TFZ9</accession>
<sequence>MIYTTPSISLLGSTHDNFEIGTAITLVGSTDKPEFRIVAGSTSYEHGDDNNDSSNSNSITSGFCVVCAKWGGLYTSCQRHGNDVVVAKKESSRTNDYHEKMDQNAPIDATVSSPESPVTKFPDFEQESASPDSTSPDSLEEENEKGWKCFLEYRGFITQRCRGVCLYDADGSRSRVMDLSFRSYFDSHAELGPLFPGSFLPDNDNDDDSRRAQFPLQKEKGGNQQPLEPSPSSPLETKHRIDNLSPLRRHPVSFAPADQTPLAPTPLSPGKSPLCQMELSRNSMLSARGGGDVDGGGSSEETPSSVNRCDVSFFDDDTSEDGEDGLISWRCSISEDHEASVALETARVAELGGLRKGQVRMVDVRGARRSAEPTTARGSPVGLAK</sequence>
<feature type="compositionally biased region" description="Gly residues" evidence="1">
    <location>
        <begin position="288"/>
        <end position="298"/>
    </location>
</feature>
<evidence type="ECO:0000313" key="3">
    <source>
        <dbReference type="Proteomes" id="UP000012174"/>
    </source>
</evidence>
<dbReference type="KEGG" id="ela:UCREL1_7407"/>